<dbReference type="GO" id="GO:0009986">
    <property type="term" value="C:cell surface"/>
    <property type="evidence" value="ECO:0007669"/>
    <property type="project" value="TreeGrafter"/>
</dbReference>
<dbReference type="SUPFAM" id="SSF55486">
    <property type="entry name" value="Metalloproteases ('zincins'), catalytic domain"/>
    <property type="match status" value="1"/>
</dbReference>
<name>A0A9P5PIG5_9AGAR</name>
<evidence type="ECO:0000313" key="3">
    <source>
        <dbReference type="Proteomes" id="UP000772434"/>
    </source>
</evidence>
<gene>
    <name evidence="2" type="ORF">BDP27DRAFT_1426368</name>
</gene>
<reference evidence="2" key="1">
    <citation type="submission" date="2020-11" db="EMBL/GenBank/DDBJ databases">
        <authorList>
            <consortium name="DOE Joint Genome Institute"/>
            <person name="Ahrendt S."/>
            <person name="Riley R."/>
            <person name="Andreopoulos W."/>
            <person name="Labutti K."/>
            <person name="Pangilinan J."/>
            <person name="Ruiz-Duenas F.J."/>
            <person name="Barrasa J.M."/>
            <person name="Sanchez-Garcia M."/>
            <person name="Camarero S."/>
            <person name="Miyauchi S."/>
            <person name="Serrano A."/>
            <person name="Linde D."/>
            <person name="Babiker R."/>
            <person name="Drula E."/>
            <person name="Ayuso-Fernandez I."/>
            <person name="Pacheco R."/>
            <person name="Padilla G."/>
            <person name="Ferreira P."/>
            <person name="Barriuso J."/>
            <person name="Kellner H."/>
            <person name="Castanera R."/>
            <person name="Alfaro M."/>
            <person name="Ramirez L."/>
            <person name="Pisabarro A.G."/>
            <person name="Kuo A."/>
            <person name="Tritt A."/>
            <person name="Lipzen A."/>
            <person name="He G."/>
            <person name="Yan M."/>
            <person name="Ng V."/>
            <person name="Cullen D."/>
            <person name="Martin F."/>
            <person name="Rosso M.-N."/>
            <person name="Henrissat B."/>
            <person name="Hibbett D."/>
            <person name="Martinez A.T."/>
            <person name="Grigoriev I.V."/>
        </authorList>
    </citation>
    <scope>NUCLEOTIDE SEQUENCE</scope>
    <source>
        <strain evidence="2">AH 40177</strain>
    </source>
</reference>
<dbReference type="Proteomes" id="UP000772434">
    <property type="component" value="Unassembled WGS sequence"/>
</dbReference>
<dbReference type="InterPro" id="IPR006026">
    <property type="entry name" value="Peptidase_Metallo"/>
</dbReference>
<dbReference type="GO" id="GO:0098609">
    <property type="term" value="P:cell-cell adhesion"/>
    <property type="evidence" value="ECO:0007669"/>
    <property type="project" value="TreeGrafter"/>
</dbReference>
<dbReference type="InterPro" id="IPR024079">
    <property type="entry name" value="MetalloPept_cat_dom_sf"/>
</dbReference>
<dbReference type="SUPFAM" id="SSF141086">
    <property type="entry name" value="Agglutinin HPA-like"/>
    <property type="match status" value="3"/>
</dbReference>
<evidence type="ECO:0000313" key="2">
    <source>
        <dbReference type="EMBL" id="KAF9063988.1"/>
    </source>
</evidence>
<keyword evidence="3" id="KW-1185">Reference proteome</keyword>
<dbReference type="OrthoDB" id="5945790at2759"/>
<dbReference type="GO" id="GO:0006508">
    <property type="term" value="P:proteolysis"/>
    <property type="evidence" value="ECO:0007669"/>
    <property type="project" value="InterPro"/>
</dbReference>
<feature type="domain" description="Peptidase metallopeptidase" evidence="1">
    <location>
        <begin position="66"/>
        <end position="215"/>
    </location>
</feature>
<dbReference type="Gene3D" id="2.60.40.2080">
    <property type="match status" value="3"/>
</dbReference>
<dbReference type="GO" id="GO:0070492">
    <property type="term" value="F:oligosaccharide binding"/>
    <property type="evidence" value="ECO:0007669"/>
    <property type="project" value="TreeGrafter"/>
</dbReference>
<dbReference type="Pfam" id="PF09458">
    <property type="entry name" value="H_lectin"/>
    <property type="match status" value="3"/>
</dbReference>
<dbReference type="GO" id="GO:0030247">
    <property type="term" value="F:polysaccharide binding"/>
    <property type="evidence" value="ECO:0007669"/>
    <property type="project" value="TreeGrafter"/>
</dbReference>
<dbReference type="GO" id="GO:0098636">
    <property type="term" value="C:protein complex involved in cell adhesion"/>
    <property type="evidence" value="ECO:0007669"/>
    <property type="project" value="TreeGrafter"/>
</dbReference>
<dbReference type="EMBL" id="JADNRY010000134">
    <property type="protein sequence ID" value="KAF9063988.1"/>
    <property type="molecule type" value="Genomic_DNA"/>
</dbReference>
<dbReference type="GO" id="GO:0008270">
    <property type="term" value="F:zinc ion binding"/>
    <property type="evidence" value="ECO:0007669"/>
    <property type="project" value="InterPro"/>
</dbReference>
<evidence type="ECO:0000259" key="1">
    <source>
        <dbReference type="SMART" id="SM00235"/>
    </source>
</evidence>
<comment type="caution">
    <text evidence="2">The sequence shown here is derived from an EMBL/GenBank/DDBJ whole genome shotgun (WGS) entry which is preliminary data.</text>
</comment>
<dbReference type="CDD" id="cd04327">
    <property type="entry name" value="ZnMc_MMP_like_3"/>
    <property type="match status" value="1"/>
</dbReference>
<organism evidence="2 3">
    <name type="scientific">Rhodocollybia butyracea</name>
    <dbReference type="NCBI Taxonomy" id="206335"/>
    <lineage>
        <taxon>Eukaryota</taxon>
        <taxon>Fungi</taxon>
        <taxon>Dikarya</taxon>
        <taxon>Basidiomycota</taxon>
        <taxon>Agaricomycotina</taxon>
        <taxon>Agaricomycetes</taxon>
        <taxon>Agaricomycetidae</taxon>
        <taxon>Agaricales</taxon>
        <taxon>Marasmiineae</taxon>
        <taxon>Omphalotaceae</taxon>
        <taxon>Rhodocollybia</taxon>
    </lineage>
</organism>
<dbReference type="Pfam" id="PF01400">
    <property type="entry name" value="Astacin"/>
    <property type="match status" value="1"/>
</dbReference>
<dbReference type="SMART" id="SM00235">
    <property type="entry name" value="ZnMc"/>
    <property type="match status" value="1"/>
</dbReference>
<accession>A0A9P5PIG5</accession>
<dbReference type="Gene3D" id="3.40.390.10">
    <property type="entry name" value="Collagenase (Catalytic Domain)"/>
    <property type="match status" value="1"/>
</dbReference>
<protein>
    <recommendedName>
        <fullName evidence="1">Peptidase metallopeptidase domain-containing protein</fullName>
    </recommendedName>
</protein>
<dbReference type="InterPro" id="IPR001506">
    <property type="entry name" value="Peptidase_M12A"/>
</dbReference>
<sequence length="547" mass="60337">MSIHFCAQAFLPVEKAWEAVEAALKENPNNAGNSFSNPLSPAGGITPAAALATPTPDAPLAIGLYVRKMWLPGRTLRCYFMGGSPFVQSKIRQYAVVWEQYANIHFSFVDDNTAEIRINFDQNVGSWSYLGTDALLRPAGQATMNFGWFNDNTDDDEFSRTVVHEFGHALGCIHEHQQPNANIQWNRPVVYDAYRISQGWTRAQVDAQVFNQYTAADVTASALDNLSIMEYAIPAEFTLNGWSAPTNTHLSQTDVTFIATMYPGVNVSPLDTGVFNSMSVRPWNTPTSDNRGTIKFTGAPLPAVPQILLGLNWFDMGHGLNFRIRSLVEQVTTASCTINLQSWADTVNYSSGVSWLKLPANNQDFQGGTFDTTDPSRTTALGQVTHKINFAHAYASPPTVVVFLTSVDTERGRNTRAKVYATDVQTDGFNVHVDSTSDTLLWNAGIAWFAYPTNKKGITSGTCSTSDVRSWEQATQLVNSKPVTFPDQTFDKAPRVFMAVNQLDIGYQTNARIHLSSSNVTKTGMEWHIDAWGDTKMYLAGVSWIAC</sequence>
<proteinExistence type="predicted"/>
<dbReference type="InterPro" id="IPR019019">
    <property type="entry name" value="H-type_lectin_domain"/>
</dbReference>
<dbReference type="GO" id="GO:0046871">
    <property type="term" value="F:N-acetylgalactosamine binding"/>
    <property type="evidence" value="ECO:0007669"/>
    <property type="project" value="TreeGrafter"/>
</dbReference>
<dbReference type="InterPro" id="IPR052487">
    <property type="entry name" value="Galactose-binding_lectin"/>
</dbReference>
<dbReference type="PANTHER" id="PTHR46938">
    <property type="entry name" value="DISCOIDIN-1 SUBUNIT A-RELATED-RELATED"/>
    <property type="match status" value="1"/>
</dbReference>
<dbReference type="AlphaFoldDB" id="A0A9P5PIG5"/>
<dbReference type="InterPro" id="IPR037221">
    <property type="entry name" value="H-type_lectin_dom_sf"/>
</dbReference>
<dbReference type="GO" id="GO:0004222">
    <property type="term" value="F:metalloendopeptidase activity"/>
    <property type="evidence" value="ECO:0007669"/>
    <property type="project" value="InterPro"/>
</dbReference>